<evidence type="ECO:0000313" key="3">
    <source>
        <dbReference type="Proteomes" id="UP000218731"/>
    </source>
</evidence>
<keyword evidence="2" id="KW-0614">Plasmid</keyword>
<sequence length="138" mass="15066">MLGAGMADDFIRIFYRREAGGVSRKSSVSIDPLMFEIFVKIKGSIGEARDVLREWAKAADAERTDANNRMGNSRIVQQRMSQEILDMVNEGMAARAVKEAAAAGEVKGRGSRRGKRAVGVEPSHQLPAVTGHLSEDHI</sequence>
<dbReference type="EMBL" id="AP015031">
    <property type="protein sequence ID" value="BAW27142.1"/>
    <property type="molecule type" value="Genomic_DNA"/>
</dbReference>
<accession>A0A1L7NNY3</accession>
<protein>
    <submittedName>
        <fullName evidence="2">Uncharacterized protein</fullName>
    </submittedName>
</protein>
<dbReference type="Proteomes" id="UP000218731">
    <property type="component" value="Plasmid pKF715B"/>
</dbReference>
<feature type="region of interest" description="Disordered" evidence="1">
    <location>
        <begin position="100"/>
        <end position="138"/>
    </location>
</feature>
<name>A0A1L7NNY3_PSEPU</name>
<geneLocation type="plasmid" evidence="3">
    <name>pkf715b dna</name>
</geneLocation>
<dbReference type="AlphaFoldDB" id="A0A1L7NNY3"/>
<reference evidence="2 3" key="1">
    <citation type="submission" date="2015-11" db="EMBL/GenBank/DDBJ databases">
        <title>Complete genome sequencing of a biphenyl-degrading bacterium, Pseudomonas putida KF715 (=NBRC110667).</title>
        <authorList>
            <person name="Suenaga H."/>
            <person name="Fujihara N."/>
            <person name="Watanabe T."/>
            <person name="Hirose J."/>
            <person name="Kimura N."/>
            <person name="Yamazoe A."/>
            <person name="Hosoyama A."/>
            <person name="Shimodaira J."/>
            <person name="Furukawa K."/>
        </authorList>
    </citation>
    <scope>NUCLEOTIDE SEQUENCE [LARGE SCALE GENOMIC DNA]</scope>
    <source>
        <strain evidence="2 3">KF715</strain>
        <plasmid evidence="3">Plasmid pkf715b dna</plasmid>
    </source>
</reference>
<evidence type="ECO:0000313" key="2">
    <source>
        <dbReference type="EMBL" id="BAW27142.1"/>
    </source>
</evidence>
<organism evidence="2 3">
    <name type="scientific">Pseudomonas putida</name>
    <name type="common">Arthrobacter siderocapsulatus</name>
    <dbReference type="NCBI Taxonomy" id="303"/>
    <lineage>
        <taxon>Bacteria</taxon>
        <taxon>Pseudomonadati</taxon>
        <taxon>Pseudomonadota</taxon>
        <taxon>Gammaproteobacteria</taxon>
        <taxon>Pseudomonadales</taxon>
        <taxon>Pseudomonadaceae</taxon>
        <taxon>Pseudomonas</taxon>
    </lineage>
</organism>
<gene>
    <name evidence="2" type="ORF">KF715C_pB360</name>
</gene>
<proteinExistence type="predicted"/>
<evidence type="ECO:0000256" key="1">
    <source>
        <dbReference type="SAM" id="MobiDB-lite"/>
    </source>
</evidence>